<gene>
    <name evidence="1" type="ORF">DEM34_10910</name>
</gene>
<evidence type="ECO:0000313" key="1">
    <source>
        <dbReference type="EMBL" id="PWG62868.1"/>
    </source>
</evidence>
<comment type="caution">
    <text evidence="1">The sequence shown here is derived from an EMBL/GenBank/DDBJ whole genome shotgun (WGS) entry which is preliminary data.</text>
</comment>
<sequence length="149" mass="16771">MTDIALIQDADGRRDIALEAGDLAAEESPRTAVVLSLLTDRRADTDDELPDGGSDRRGWWADAWSEPSEDLIGSRLWLLAREKELPAVARQAEAYAREALQWLVDDGIAESVEVTAEDFRAEWLTLRVVIRRRGGGTVEQRYDYVWEAL</sequence>
<name>A0A2U2N1D6_9GAMM</name>
<dbReference type="EMBL" id="QFFI01000015">
    <property type="protein sequence ID" value="PWG62868.1"/>
    <property type="molecule type" value="Genomic_DNA"/>
</dbReference>
<dbReference type="OrthoDB" id="5677166at2"/>
<dbReference type="Proteomes" id="UP000245474">
    <property type="component" value="Unassembled WGS sequence"/>
</dbReference>
<reference evidence="1 2" key="1">
    <citation type="submission" date="2018-05" db="EMBL/GenBank/DDBJ databases">
        <title>Spiribacter halobius sp. nov., a moderately halophilic bacterium isolated from marine solar saltern.</title>
        <authorList>
            <person name="Zheng W.-S."/>
            <person name="Lu D.-C."/>
            <person name="Du Z.-J."/>
        </authorList>
    </citation>
    <scope>NUCLEOTIDE SEQUENCE [LARGE SCALE GENOMIC DNA]</scope>
    <source>
        <strain evidence="1 2">E85</strain>
    </source>
</reference>
<dbReference type="Pfam" id="PF07409">
    <property type="entry name" value="GP46"/>
    <property type="match status" value="1"/>
</dbReference>
<protein>
    <recommendedName>
        <fullName evidence="3">Phage tail protein</fullName>
    </recommendedName>
</protein>
<accession>A0A2U2N1D6</accession>
<evidence type="ECO:0000313" key="2">
    <source>
        <dbReference type="Proteomes" id="UP000245474"/>
    </source>
</evidence>
<dbReference type="RefSeq" id="WP_109678847.1">
    <property type="nucleotide sequence ID" value="NZ_CP086615.1"/>
</dbReference>
<dbReference type="InterPro" id="IPR010877">
    <property type="entry name" value="Phage_Mu_Gp46"/>
</dbReference>
<organism evidence="1 2">
    <name type="scientific">Sediminicurvatus halobius</name>
    <dbReference type="NCBI Taxonomy" id="2182432"/>
    <lineage>
        <taxon>Bacteria</taxon>
        <taxon>Pseudomonadati</taxon>
        <taxon>Pseudomonadota</taxon>
        <taxon>Gammaproteobacteria</taxon>
        <taxon>Chromatiales</taxon>
        <taxon>Ectothiorhodospiraceae</taxon>
        <taxon>Sediminicurvatus</taxon>
    </lineage>
</organism>
<proteinExistence type="predicted"/>
<keyword evidence="2" id="KW-1185">Reference proteome</keyword>
<dbReference type="AlphaFoldDB" id="A0A2U2N1D6"/>
<evidence type="ECO:0008006" key="3">
    <source>
        <dbReference type="Google" id="ProtNLM"/>
    </source>
</evidence>